<dbReference type="InterPro" id="IPR020615">
    <property type="entry name" value="Thiolase_acyl_enz_int_AS"/>
</dbReference>
<reference evidence="5 6" key="1">
    <citation type="submission" date="2021-03" db="EMBL/GenBank/DDBJ databases">
        <title>Sequencing the genomes of 1000 actinobacteria strains.</title>
        <authorList>
            <person name="Klenk H.-P."/>
        </authorList>
    </citation>
    <scope>NUCLEOTIDE SEQUENCE [LARGE SCALE GENOMIC DNA]</scope>
    <source>
        <strain evidence="5 6">DSM 46670</strain>
    </source>
</reference>
<evidence type="ECO:0000313" key="6">
    <source>
        <dbReference type="Proteomes" id="UP001519332"/>
    </source>
</evidence>
<keyword evidence="2 3" id="KW-0808">Transferase</keyword>
<feature type="domain" description="Ketosynthase family 3 (KS3)" evidence="4">
    <location>
        <begin position="1"/>
        <end position="362"/>
    </location>
</feature>
<dbReference type="SMART" id="SM00825">
    <property type="entry name" value="PKS_KS"/>
    <property type="match status" value="1"/>
</dbReference>
<dbReference type="PANTHER" id="PTHR11712">
    <property type="entry name" value="POLYKETIDE SYNTHASE-RELATED"/>
    <property type="match status" value="1"/>
</dbReference>
<comment type="similarity">
    <text evidence="1 3">Belongs to the thiolase-like superfamily. Beta-ketoacyl-ACP synthases family.</text>
</comment>
<keyword evidence="5" id="KW-0012">Acyltransferase</keyword>
<evidence type="ECO:0000256" key="1">
    <source>
        <dbReference type="ARBA" id="ARBA00008467"/>
    </source>
</evidence>
<dbReference type="EC" id="2.3.1.179" evidence="5"/>
<accession>A0ABS4U390</accession>
<proteinExistence type="inferred from homology"/>
<dbReference type="Gene3D" id="3.40.47.10">
    <property type="match status" value="2"/>
</dbReference>
<evidence type="ECO:0000256" key="3">
    <source>
        <dbReference type="RuleBase" id="RU003694"/>
    </source>
</evidence>
<dbReference type="InterPro" id="IPR016039">
    <property type="entry name" value="Thiolase-like"/>
</dbReference>
<dbReference type="SUPFAM" id="SSF53901">
    <property type="entry name" value="Thiolase-like"/>
    <property type="match status" value="2"/>
</dbReference>
<dbReference type="PANTHER" id="PTHR11712:SF336">
    <property type="entry name" value="3-OXOACYL-[ACYL-CARRIER-PROTEIN] SYNTHASE, MITOCHONDRIAL"/>
    <property type="match status" value="1"/>
</dbReference>
<evidence type="ECO:0000256" key="2">
    <source>
        <dbReference type="ARBA" id="ARBA00022679"/>
    </source>
</evidence>
<dbReference type="PROSITE" id="PS00098">
    <property type="entry name" value="THIOLASE_1"/>
    <property type="match status" value="1"/>
</dbReference>
<evidence type="ECO:0000313" key="5">
    <source>
        <dbReference type="EMBL" id="MBP2330653.1"/>
    </source>
</evidence>
<dbReference type="RefSeq" id="WP_209647276.1">
    <property type="nucleotide sequence ID" value="NZ_JAGINW010000001.1"/>
</dbReference>
<dbReference type="InterPro" id="IPR000794">
    <property type="entry name" value="Beta-ketoacyl_synthase"/>
</dbReference>
<dbReference type="InterPro" id="IPR020841">
    <property type="entry name" value="PKS_Beta-ketoAc_synthase_dom"/>
</dbReference>
<dbReference type="Pfam" id="PF02801">
    <property type="entry name" value="Ketoacyl-synt_C"/>
    <property type="match status" value="1"/>
</dbReference>
<protein>
    <submittedName>
        <fullName evidence="5">3-oxoacyl-[acyl-carrier-protein] synthase II</fullName>
        <ecNumber evidence="5">2.3.1.179</ecNumber>
    </submittedName>
</protein>
<sequence length="364" mass="36865">MSDAVITGLGLVTAFGRGVDTFWTASCAGHSALAPPKRFTAESHEGEAVGEVPADVVAGTPRKQAYLEAAMAEALADAGLPDVPADARLVRTGQAPGHAAEFGTGWTEFVGPSISDDVVLVTHACASALFGIGLAVDMIAAAVADVVIVAGGTALNRYEYASMRAVRAISDEVARPFDRRRSGITIGEGGGAVVLESREHAAARGAMADLVVAGTCCKVGTGKPAASDPDLIRDCVESALADAATDQLDYVHAHATGTPQGDNAELVALEAVAAELGHQDLPVGSHKGAIGHLLHTSGFPAIASTVMTLRTSVVPPTAGLTDPEPTKRLRLSPGRISATGRLVAAATSFGFGSNNSTVVLSTGS</sequence>
<comment type="caution">
    <text evidence="5">The sequence shown here is derived from an EMBL/GenBank/DDBJ whole genome shotgun (WGS) entry which is preliminary data.</text>
</comment>
<name>A0ABS4U390_9PSEU</name>
<dbReference type="GO" id="GO:0004315">
    <property type="term" value="F:3-oxoacyl-[acyl-carrier-protein] synthase activity"/>
    <property type="evidence" value="ECO:0007669"/>
    <property type="project" value="UniProtKB-EC"/>
</dbReference>
<dbReference type="InterPro" id="IPR014031">
    <property type="entry name" value="Ketoacyl_synth_C"/>
</dbReference>
<organism evidence="5 6">
    <name type="scientific">Kibdelosporangium banguiense</name>
    <dbReference type="NCBI Taxonomy" id="1365924"/>
    <lineage>
        <taxon>Bacteria</taxon>
        <taxon>Bacillati</taxon>
        <taxon>Actinomycetota</taxon>
        <taxon>Actinomycetes</taxon>
        <taxon>Pseudonocardiales</taxon>
        <taxon>Pseudonocardiaceae</taxon>
        <taxon>Kibdelosporangium</taxon>
    </lineage>
</organism>
<evidence type="ECO:0000259" key="4">
    <source>
        <dbReference type="PROSITE" id="PS52004"/>
    </source>
</evidence>
<gene>
    <name evidence="5" type="ORF">JOF56_011038</name>
</gene>
<dbReference type="Pfam" id="PF00109">
    <property type="entry name" value="ketoacyl-synt"/>
    <property type="match status" value="1"/>
</dbReference>
<dbReference type="PROSITE" id="PS52004">
    <property type="entry name" value="KS3_2"/>
    <property type="match status" value="1"/>
</dbReference>
<dbReference type="Proteomes" id="UP001519332">
    <property type="component" value="Unassembled WGS sequence"/>
</dbReference>
<dbReference type="InterPro" id="IPR014030">
    <property type="entry name" value="Ketoacyl_synth_N"/>
</dbReference>
<keyword evidence="6" id="KW-1185">Reference proteome</keyword>
<dbReference type="EMBL" id="JAGINW010000001">
    <property type="protein sequence ID" value="MBP2330653.1"/>
    <property type="molecule type" value="Genomic_DNA"/>
</dbReference>